<evidence type="ECO:0000256" key="1">
    <source>
        <dbReference type="ARBA" id="ARBA00004141"/>
    </source>
</evidence>
<evidence type="ECO:0000259" key="8">
    <source>
        <dbReference type="PROSITE" id="PS50850"/>
    </source>
</evidence>
<evidence type="ECO:0000256" key="5">
    <source>
        <dbReference type="ARBA" id="ARBA00023136"/>
    </source>
</evidence>
<feature type="transmembrane region" description="Helical" evidence="7">
    <location>
        <begin position="577"/>
        <end position="597"/>
    </location>
</feature>
<evidence type="ECO:0000256" key="6">
    <source>
        <dbReference type="SAM" id="MobiDB-lite"/>
    </source>
</evidence>
<dbReference type="Gene3D" id="1.20.1250.20">
    <property type="entry name" value="MFS general substrate transporter like domains"/>
    <property type="match status" value="2"/>
</dbReference>
<evidence type="ECO:0000256" key="3">
    <source>
        <dbReference type="ARBA" id="ARBA00022692"/>
    </source>
</evidence>
<feature type="transmembrane region" description="Helical" evidence="7">
    <location>
        <begin position="159"/>
        <end position="180"/>
    </location>
</feature>
<dbReference type="GO" id="GO:0022857">
    <property type="term" value="F:transmembrane transporter activity"/>
    <property type="evidence" value="ECO:0007669"/>
    <property type="project" value="InterPro"/>
</dbReference>
<gene>
    <name evidence="9" type="ORF">TSPGSL018_12979</name>
</gene>
<dbReference type="AlphaFoldDB" id="A0A061S2D8"/>
<organism evidence="9">
    <name type="scientific">Tetraselmis sp. GSL018</name>
    <dbReference type="NCBI Taxonomy" id="582737"/>
    <lineage>
        <taxon>Eukaryota</taxon>
        <taxon>Viridiplantae</taxon>
        <taxon>Chlorophyta</taxon>
        <taxon>core chlorophytes</taxon>
        <taxon>Chlorodendrophyceae</taxon>
        <taxon>Chlorodendrales</taxon>
        <taxon>Chlorodendraceae</taxon>
        <taxon>Tetraselmis</taxon>
    </lineage>
</organism>
<feature type="region of interest" description="Disordered" evidence="6">
    <location>
        <begin position="1"/>
        <end position="27"/>
    </location>
</feature>
<feature type="transmembrane region" description="Helical" evidence="7">
    <location>
        <begin position="135"/>
        <end position="153"/>
    </location>
</feature>
<feature type="transmembrane region" description="Helical" evidence="7">
    <location>
        <begin position="447"/>
        <end position="466"/>
    </location>
</feature>
<dbReference type="EMBL" id="GBEZ01006032">
    <property type="protein sequence ID" value="JAC79337.1"/>
    <property type="molecule type" value="Transcribed_RNA"/>
</dbReference>
<evidence type="ECO:0000256" key="7">
    <source>
        <dbReference type="SAM" id="Phobius"/>
    </source>
</evidence>
<proteinExistence type="predicted"/>
<protein>
    <submittedName>
        <fullName evidence="9">Mfs general substrate transporter</fullName>
    </submittedName>
</protein>
<accession>A0A061S2D8</accession>
<evidence type="ECO:0000313" key="9">
    <source>
        <dbReference type="EMBL" id="JAC79337.1"/>
    </source>
</evidence>
<dbReference type="PANTHER" id="PTHR23504:SF117">
    <property type="entry name" value="MAJOR FACILITATOR SUPERFAMILY PROTEIN"/>
    <property type="match status" value="1"/>
</dbReference>
<comment type="subcellular location">
    <subcellularLocation>
        <location evidence="1">Membrane</location>
        <topology evidence="1">Multi-pass membrane protein</topology>
    </subcellularLocation>
</comment>
<feature type="transmembrane region" description="Helical" evidence="7">
    <location>
        <begin position="478"/>
        <end position="500"/>
    </location>
</feature>
<dbReference type="InterPro" id="IPR020846">
    <property type="entry name" value="MFS_dom"/>
</dbReference>
<reference evidence="9" key="1">
    <citation type="submission" date="2014-05" db="EMBL/GenBank/DDBJ databases">
        <title>The transcriptome of the halophilic microalga Tetraselmis sp. GSL018 isolated from the Great Salt Lake, Utah.</title>
        <authorList>
            <person name="Jinkerson R.E."/>
            <person name="D'Adamo S."/>
            <person name="Posewitz M.C."/>
        </authorList>
    </citation>
    <scope>NUCLEOTIDE SEQUENCE</scope>
    <source>
        <strain evidence="9">GSL018</strain>
    </source>
</reference>
<keyword evidence="3 7" id="KW-0812">Transmembrane</keyword>
<keyword evidence="2" id="KW-0813">Transport</keyword>
<feature type="compositionally biased region" description="Basic and acidic residues" evidence="6">
    <location>
        <begin position="1"/>
        <end position="11"/>
    </location>
</feature>
<feature type="transmembrane region" description="Helical" evidence="7">
    <location>
        <begin position="106"/>
        <end position="123"/>
    </location>
</feature>
<dbReference type="Pfam" id="PF07690">
    <property type="entry name" value="MFS_1"/>
    <property type="match status" value="1"/>
</dbReference>
<name>A0A061S2D8_9CHLO</name>
<dbReference type="PANTHER" id="PTHR23504">
    <property type="entry name" value="MAJOR FACILITATOR SUPERFAMILY DOMAIN-CONTAINING PROTEIN 10"/>
    <property type="match status" value="1"/>
</dbReference>
<keyword evidence="5 7" id="KW-0472">Membrane</keyword>
<feature type="domain" description="Major facilitator superfamily (MFS) profile" evidence="8">
    <location>
        <begin position="64"/>
        <end position="602"/>
    </location>
</feature>
<feature type="region of interest" description="Disordered" evidence="6">
    <location>
        <begin position="342"/>
        <end position="375"/>
    </location>
</feature>
<feature type="transmembrane region" description="Helical" evidence="7">
    <location>
        <begin position="238"/>
        <end position="258"/>
    </location>
</feature>
<evidence type="ECO:0000256" key="2">
    <source>
        <dbReference type="ARBA" id="ARBA00022448"/>
    </source>
</evidence>
<dbReference type="InterPro" id="IPR036259">
    <property type="entry name" value="MFS_trans_sf"/>
</dbReference>
<dbReference type="InterPro" id="IPR011701">
    <property type="entry name" value="MFS"/>
</dbReference>
<feature type="transmembrane region" description="Helical" evidence="7">
    <location>
        <begin position="192"/>
        <end position="214"/>
    </location>
</feature>
<dbReference type="PROSITE" id="PS50850">
    <property type="entry name" value="MFS"/>
    <property type="match status" value="1"/>
</dbReference>
<evidence type="ECO:0000256" key="4">
    <source>
        <dbReference type="ARBA" id="ARBA00022989"/>
    </source>
</evidence>
<keyword evidence="4 7" id="KW-1133">Transmembrane helix</keyword>
<dbReference type="GO" id="GO:0016020">
    <property type="term" value="C:membrane"/>
    <property type="evidence" value="ECO:0007669"/>
    <property type="project" value="UniProtKB-SubCell"/>
</dbReference>
<feature type="compositionally biased region" description="Polar residues" evidence="6">
    <location>
        <begin position="13"/>
        <end position="27"/>
    </location>
</feature>
<dbReference type="SUPFAM" id="SSF103473">
    <property type="entry name" value="MFS general substrate transporter"/>
    <property type="match status" value="1"/>
</dbReference>
<sequence length="607" mass="63588">MDVTRSCRDGDTETSSLIAETQPADSPSSVAERTSLVASRKVFRDFCSDIRNAFSWVPPVPLRQLVAICATQATQAIQVTLPYTIAVFIVRDFGYESEQEISRRTGLLASFFCLAMFLTAYFWGKISDRYGRKPVIAIGNLSSAVCVVLFGLADSYAAASAVRFCGGFFNGILGAVKTVLGESCAPEEQGQALLYLSISWGVGTTIGPTIGGVLSEPCGKFRGMPLCGEGELFERRPYLLPCLLTGISSLLAFVATLAMDETLRRDNGGADGSEGVAGDDAAPARQYLSRIGSLRAIPRLLSWRSIPKAVSELRLAEIREGSDSGEGAGLLLEAKRAGRDDGADAAAEAAERGGGQPAATIASGAEEGEGGKQAEPARKGLLETADQEADEGAPQEEEPWWRLAPVRLTLLGYGLVAFVHNLSDEVTPIFASAPPADGGLGFTTSQLGFPLAVSGVSLLLYAAAGYKRMQRALGVKRLARTGLLLAVPVWLCIPASSLLMPDVGGAMALLCGAHALKAVAATSTFTSSMVMINLAAPPRQLGQVNGMGQSVAAFVRGAGPALGGLLWSLSLSSGLPLHQFLVFAGLCLASVGTCAVYSGRLQIPEVR</sequence>